<dbReference type="Pfam" id="PF01655">
    <property type="entry name" value="Ribosomal_L32e"/>
    <property type="match status" value="1"/>
</dbReference>
<organism evidence="4 5">
    <name type="scientific">Eeniella nana</name>
    <name type="common">Yeast</name>
    <name type="synonym">Brettanomyces nanus</name>
    <dbReference type="NCBI Taxonomy" id="13502"/>
    <lineage>
        <taxon>Eukaryota</taxon>
        <taxon>Fungi</taxon>
        <taxon>Dikarya</taxon>
        <taxon>Ascomycota</taxon>
        <taxon>Saccharomycotina</taxon>
        <taxon>Pichiomycetes</taxon>
        <taxon>Pichiales</taxon>
        <taxon>Pichiaceae</taxon>
        <taxon>Brettanomyces</taxon>
    </lineage>
</organism>
<name>A0A875S797_EENNA</name>
<dbReference type="GO" id="GO:0006412">
    <property type="term" value="P:translation"/>
    <property type="evidence" value="ECO:0007669"/>
    <property type="project" value="InterPro"/>
</dbReference>
<dbReference type="CDD" id="cd00513">
    <property type="entry name" value="Ribosomal_L32_L32e"/>
    <property type="match status" value="1"/>
</dbReference>
<dbReference type="AlphaFoldDB" id="A0A875S797"/>
<dbReference type="OrthoDB" id="268693at2759"/>
<dbReference type="SUPFAM" id="SSF52042">
    <property type="entry name" value="Ribosomal protein L32e"/>
    <property type="match status" value="1"/>
</dbReference>
<keyword evidence="5" id="KW-1185">Reference proteome</keyword>
<keyword evidence="2 4" id="KW-0689">Ribosomal protein</keyword>
<dbReference type="PANTHER" id="PTHR23413:SF1">
    <property type="entry name" value="RIBOSOMAL PROTEIN L32"/>
    <property type="match status" value="1"/>
</dbReference>
<comment type="similarity">
    <text evidence="1">Belongs to the eukaryotic ribosomal protein eL32 family.</text>
</comment>
<evidence type="ECO:0000256" key="3">
    <source>
        <dbReference type="ARBA" id="ARBA00023274"/>
    </source>
</evidence>
<evidence type="ECO:0000256" key="2">
    <source>
        <dbReference type="ARBA" id="ARBA00022980"/>
    </source>
</evidence>
<reference evidence="4" key="1">
    <citation type="submission" date="2020-10" db="EMBL/GenBank/DDBJ databases">
        <authorList>
            <person name="Roach M.J.R."/>
        </authorList>
    </citation>
    <scope>NUCLEOTIDE SEQUENCE</scope>
    <source>
        <strain evidence="4">CBS 1945</strain>
    </source>
</reference>
<dbReference type="InterPro" id="IPR001515">
    <property type="entry name" value="Ribosomal_eL32"/>
</dbReference>
<dbReference type="InterPro" id="IPR036351">
    <property type="entry name" value="Ribosomal_eL32_sf"/>
</dbReference>
<evidence type="ECO:0000256" key="1">
    <source>
        <dbReference type="ARBA" id="ARBA00008431"/>
    </source>
</evidence>
<sequence length="133" mass="15138">MILMAPRLTPKIVKKNTKTFKRHQSDRFMRVSENWRLQKGIDSRVRRRFRGTIYAPKIGYGSNKKTKFLNPHGNKVVTVRNLSDLEALLMNNKLYAAEIAHAVSAKNRVALLARAKAIGVRVTNPKGRLTLEA</sequence>
<dbReference type="Proteomes" id="UP000662931">
    <property type="component" value="Chromosome 4"/>
</dbReference>
<accession>A0A875S797</accession>
<evidence type="ECO:0000313" key="5">
    <source>
        <dbReference type="Proteomes" id="UP000662931"/>
    </source>
</evidence>
<dbReference type="KEGG" id="bnn:FOA43_004222"/>
<keyword evidence="3" id="KW-0687">Ribonucleoprotein</keyword>
<evidence type="ECO:0000313" key="4">
    <source>
        <dbReference type="EMBL" id="QPG76828.1"/>
    </source>
</evidence>
<dbReference type="GO" id="GO:0003735">
    <property type="term" value="F:structural constituent of ribosome"/>
    <property type="evidence" value="ECO:0007669"/>
    <property type="project" value="InterPro"/>
</dbReference>
<proteinExistence type="inferred from homology"/>
<protein>
    <submittedName>
        <fullName evidence="4">60S ribosomal protein L32</fullName>
    </submittedName>
</protein>
<dbReference type="GO" id="GO:0022625">
    <property type="term" value="C:cytosolic large ribosomal subunit"/>
    <property type="evidence" value="ECO:0007669"/>
    <property type="project" value="TreeGrafter"/>
</dbReference>
<dbReference type="EMBL" id="CP064815">
    <property type="protein sequence ID" value="QPG76828.1"/>
    <property type="molecule type" value="Genomic_DNA"/>
</dbReference>
<dbReference type="SMART" id="SM01393">
    <property type="entry name" value="Ribosomal_L32e"/>
    <property type="match status" value="1"/>
</dbReference>
<gene>
    <name evidence="4" type="primary">RPL32</name>
    <name evidence="4" type="ORF">FOA43_004222</name>
</gene>
<dbReference type="GeneID" id="62197622"/>
<dbReference type="PANTHER" id="PTHR23413">
    <property type="entry name" value="60S RIBOSOMAL PROTEIN L32 AND DNA-DIRECTED RNA POLYMERASE II, SUBUNIT N"/>
    <property type="match status" value="1"/>
</dbReference>
<dbReference type="RefSeq" id="XP_038780393.1">
    <property type="nucleotide sequence ID" value="XM_038924465.1"/>
</dbReference>